<feature type="region of interest" description="Disordered" evidence="1">
    <location>
        <begin position="37"/>
        <end position="57"/>
    </location>
</feature>
<dbReference type="HOGENOM" id="CLU_1619272_0_0_1"/>
<accession>G9ND73</accession>
<dbReference type="VEuPathDB" id="FungiDB:TRIVIDRAFT_64469"/>
<dbReference type="InParanoid" id="G9ND73"/>
<keyword evidence="3" id="KW-1185">Reference proteome</keyword>
<feature type="compositionally biased region" description="Basic residues" evidence="1">
    <location>
        <begin position="47"/>
        <end position="57"/>
    </location>
</feature>
<evidence type="ECO:0000313" key="2">
    <source>
        <dbReference type="EMBL" id="EHK15642.1"/>
    </source>
</evidence>
<dbReference type="RefSeq" id="XP_013949837.1">
    <property type="nucleotide sequence ID" value="XM_014094362.1"/>
</dbReference>
<feature type="region of interest" description="Disordered" evidence="1">
    <location>
        <begin position="74"/>
        <end position="97"/>
    </location>
</feature>
<evidence type="ECO:0000256" key="1">
    <source>
        <dbReference type="SAM" id="MobiDB-lite"/>
    </source>
</evidence>
<dbReference type="AlphaFoldDB" id="G9ND73"/>
<proteinExistence type="predicted"/>
<evidence type="ECO:0000313" key="3">
    <source>
        <dbReference type="Proteomes" id="UP000007115"/>
    </source>
</evidence>
<gene>
    <name evidence="2" type="ORF">TRIVIDRAFT_64469</name>
</gene>
<comment type="caution">
    <text evidence="2">The sequence shown here is derived from an EMBL/GenBank/DDBJ whole genome shotgun (WGS) entry which is preliminary data.</text>
</comment>
<dbReference type="Proteomes" id="UP000007115">
    <property type="component" value="Unassembled WGS sequence"/>
</dbReference>
<feature type="compositionally biased region" description="Acidic residues" evidence="1">
    <location>
        <begin position="74"/>
        <end position="83"/>
    </location>
</feature>
<name>G9ND73_HYPVG</name>
<organism evidence="2 3">
    <name type="scientific">Hypocrea virens (strain Gv29-8 / FGSC 10586)</name>
    <name type="common">Gliocladium virens</name>
    <name type="synonym">Trichoderma virens</name>
    <dbReference type="NCBI Taxonomy" id="413071"/>
    <lineage>
        <taxon>Eukaryota</taxon>
        <taxon>Fungi</taxon>
        <taxon>Dikarya</taxon>
        <taxon>Ascomycota</taxon>
        <taxon>Pezizomycotina</taxon>
        <taxon>Sordariomycetes</taxon>
        <taxon>Hypocreomycetidae</taxon>
        <taxon>Hypocreales</taxon>
        <taxon>Hypocreaceae</taxon>
        <taxon>Trichoderma</taxon>
    </lineage>
</organism>
<protein>
    <submittedName>
        <fullName evidence="2">Uncharacterized protein</fullName>
    </submittedName>
</protein>
<feature type="region of interest" description="Disordered" evidence="1">
    <location>
        <begin position="113"/>
        <end position="133"/>
    </location>
</feature>
<dbReference type="GeneID" id="25796594"/>
<dbReference type="EMBL" id="ABDF02000092">
    <property type="protein sequence ID" value="EHK15642.1"/>
    <property type="molecule type" value="Genomic_DNA"/>
</dbReference>
<sequence length="164" mass="17853">MTSKLKGSGDCFCSCLCYSSLKNSRILASRIFHSMPSPNRAAYRSSTRTRRKSLSARHGRVAALVHAACSYSTDEEQLADQDDPAAPPRNRRPSILPGQIIDLAQRTPLLAASKRTSPNARPRASSDKRDGWKAAGWLTPPHGQGGWLVNECPARAVSTGLPWL</sequence>
<reference evidence="2 3" key="1">
    <citation type="journal article" date="2011" name="Genome Biol.">
        <title>Comparative genome sequence analysis underscores mycoparasitism as the ancestral life style of Trichoderma.</title>
        <authorList>
            <person name="Kubicek C.P."/>
            <person name="Herrera-Estrella A."/>
            <person name="Seidl-Seiboth V."/>
            <person name="Martinez D.A."/>
            <person name="Druzhinina I.S."/>
            <person name="Thon M."/>
            <person name="Zeilinger S."/>
            <person name="Casas-Flores S."/>
            <person name="Horwitz B.A."/>
            <person name="Mukherjee P.K."/>
            <person name="Mukherjee M."/>
            <person name="Kredics L."/>
            <person name="Alcaraz L.D."/>
            <person name="Aerts A."/>
            <person name="Antal Z."/>
            <person name="Atanasova L."/>
            <person name="Cervantes-Badillo M.G."/>
            <person name="Challacombe J."/>
            <person name="Chertkov O."/>
            <person name="McCluskey K."/>
            <person name="Coulpier F."/>
            <person name="Deshpande N."/>
            <person name="von Doehren H."/>
            <person name="Ebbole D.J."/>
            <person name="Esquivel-Naranjo E.U."/>
            <person name="Fekete E."/>
            <person name="Flipphi M."/>
            <person name="Glaser F."/>
            <person name="Gomez-Rodriguez E.Y."/>
            <person name="Gruber S."/>
            <person name="Han C."/>
            <person name="Henrissat B."/>
            <person name="Hermosa R."/>
            <person name="Hernandez-Onate M."/>
            <person name="Karaffa L."/>
            <person name="Kosti I."/>
            <person name="Le Crom S."/>
            <person name="Lindquist E."/>
            <person name="Lucas S."/>
            <person name="Luebeck M."/>
            <person name="Luebeck P.S."/>
            <person name="Margeot A."/>
            <person name="Metz B."/>
            <person name="Misra M."/>
            <person name="Nevalainen H."/>
            <person name="Omann M."/>
            <person name="Packer N."/>
            <person name="Perrone G."/>
            <person name="Uresti-Rivera E.E."/>
            <person name="Salamov A."/>
            <person name="Schmoll M."/>
            <person name="Seiboth B."/>
            <person name="Shapiro H."/>
            <person name="Sukno S."/>
            <person name="Tamayo-Ramos J.A."/>
            <person name="Tisch D."/>
            <person name="Wiest A."/>
            <person name="Wilkinson H.H."/>
            <person name="Zhang M."/>
            <person name="Coutinho P.M."/>
            <person name="Kenerley C.M."/>
            <person name="Monte E."/>
            <person name="Baker S.E."/>
            <person name="Grigoriev I.V."/>
        </authorList>
    </citation>
    <scope>NUCLEOTIDE SEQUENCE [LARGE SCALE GENOMIC DNA]</scope>
    <source>
        <strain evidence="3">Gv29-8 / FGSC 10586</strain>
    </source>
</reference>